<comment type="caution">
    <text evidence="14">The sequence shown here is derived from an EMBL/GenBank/DDBJ whole genome shotgun (WGS) entry which is preliminary data.</text>
</comment>
<dbReference type="PANTHER" id="PTHR11133:SF23">
    <property type="entry name" value="SACCHAROPINE DEHYDROGENASE [NAD(+), L-LYSINE-FORMING]"/>
    <property type="match status" value="1"/>
</dbReference>
<gene>
    <name evidence="14" type="ORF">ACFQKB_11410</name>
</gene>
<keyword evidence="15" id="KW-1185">Reference proteome</keyword>
<keyword evidence="6" id="KW-0028">Amino-acid biosynthesis</keyword>
<evidence type="ECO:0000256" key="1">
    <source>
        <dbReference type="ARBA" id="ARBA00004884"/>
    </source>
</evidence>
<dbReference type="SUPFAM" id="SSF51735">
    <property type="entry name" value="NAD(P)-binding Rossmann-fold domains"/>
    <property type="match status" value="1"/>
</dbReference>
<evidence type="ECO:0000256" key="2">
    <source>
        <dbReference type="ARBA" id="ARBA00005689"/>
    </source>
</evidence>
<dbReference type="Pfam" id="PF01262">
    <property type="entry name" value="AlaDh_PNT_C"/>
    <property type="match status" value="1"/>
</dbReference>
<dbReference type="InterPro" id="IPR051168">
    <property type="entry name" value="AASS"/>
</dbReference>
<evidence type="ECO:0000256" key="6">
    <source>
        <dbReference type="ARBA" id="ARBA00022605"/>
    </source>
</evidence>
<dbReference type="InterPro" id="IPR007698">
    <property type="entry name" value="AlaDH/PNT_NAD(H)-bd"/>
</dbReference>
<evidence type="ECO:0000256" key="8">
    <source>
        <dbReference type="ARBA" id="ARBA00023027"/>
    </source>
</evidence>
<evidence type="ECO:0000256" key="7">
    <source>
        <dbReference type="ARBA" id="ARBA00023002"/>
    </source>
</evidence>
<dbReference type="InterPro" id="IPR007886">
    <property type="entry name" value="AlaDH/PNT_N"/>
</dbReference>
<evidence type="ECO:0000256" key="10">
    <source>
        <dbReference type="ARBA" id="ARBA00033228"/>
    </source>
</evidence>
<evidence type="ECO:0000259" key="12">
    <source>
        <dbReference type="SMART" id="SM01002"/>
    </source>
</evidence>
<evidence type="ECO:0000259" key="13">
    <source>
        <dbReference type="SMART" id="SM01003"/>
    </source>
</evidence>
<comment type="similarity">
    <text evidence="2">Belongs to the AlaDH/PNT family.</text>
</comment>
<evidence type="ECO:0000313" key="15">
    <source>
        <dbReference type="Proteomes" id="UP001596380"/>
    </source>
</evidence>
<name>A0ABW2CF01_9ACTN</name>
<sequence length="351" mass="37901">MTANPPLWMRHEIRPTERRAPLVPLDAARLVRGGASITVEESPQRAFPIGDYAAAGCAVAGACTWPDASPDTVVLGLKELPDLPRTLRHRHIYFGHAYKGQPHAAHLLRRFRAGGGALLDLEHLTGDDGRRLVAFGHWAGYVGAALAVLHHRGRLTAPLVPTTVRAIEDALRERVDDDVRALVVGALGRCGRGAREALALAGVPTTAWDVEETDPLDRDAVLDHDILVNAVFASGPAEPLLTRAELARRTGRLRIVADVTCDSGSPADMLPVYDRPTTWEQPVGPLRDAASPIDLIAIDNLPSLVPEESSVAFSAQLAPHLATVGEMAPPWRRCLAAYERADRSVQEKDDV</sequence>
<dbReference type="PANTHER" id="PTHR11133">
    <property type="entry name" value="SACCHAROPINE DEHYDROGENASE"/>
    <property type="match status" value="1"/>
</dbReference>
<feature type="domain" description="Alanine dehydrogenase/pyridine nucleotide transhydrogenase N-terminal" evidence="13">
    <location>
        <begin position="8"/>
        <end position="142"/>
    </location>
</feature>
<dbReference type="Proteomes" id="UP001596380">
    <property type="component" value="Unassembled WGS sequence"/>
</dbReference>
<accession>A0ABW2CF01</accession>
<keyword evidence="7" id="KW-0560">Oxidoreductase</keyword>
<evidence type="ECO:0000256" key="11">
    <source>
        <dbReference type="ARBA" id="ARBA00047860"/>
    </source>
</evidence>
<dbReference type="SUPFAM" id="SSF52283">
    <property type="entry name" value="Formate/glycerate dehydrogenase catalytic domain-like"/>
    <property type="match status" value="1"/>
</dbReference>
<keyword evidence="9" id="KW-1015">Disulfide bond</keyword>
<dbReference type="SMART" id="SM01002">
    <property type="entry name" value="AlaDh_PNT_C"/>
    <property type="match status" value="1"/>
</dbReference>
<dbReference type="SMART" id="SM01003">
    <property type="entry name" value="AlaDh_PNT_N"/>
    <property type="match status" value="1"/>
</dbReference>
<reference evidence="15" key="1">
    <citation type="journal article" date="2019" name="Int. J. Syst. Evol. Microbiol.">
        <title>The Global Catalogue of Microorganisms (GCM) 10K type strain sequencing project: providing services to taxonomists for standard genome sequencing and annotation.</title>
        <authorList>
            <consortium name="The Broad Institute Genomics Platform"/>
            <consortium name="The Broad Institute Genome Sequencing Center for Infectious Disease"/>
            <person name="Wu L."/>
            <person name="Ma J."/>
        </authorList>
    </citation>
    <scope>NUCLEOTIDE SEQUENCE [LARGE SCALE GENOMIC DNA]</scope>
    <source>
        <strain evidence="15">JCM 3369</strain>
    </source>
</reference>
<feature type="domain" description="Alanine dehydrogenase/pyridine nucleotide transhydrogenase NAD(H)-binding" evidence="12">
    <location>
        <begin position="147"/>
        <end position="297"/>
    </location>
</feature>
<evidence type="ECO:0000256" key="5">
    <source>
        <dbReference type="ARBA" id="ARBA00021221"/>
    </source>
</evidence>
<dbReference type="EMBL" id="JBHSXS010000005">
    <property type="protein sequence ID" value="MFC6880368.1"/>
    <property type="molecule type" value="Genomic_DNA"/>
</dbReference>
<proteinExistence type="inferred from homology"/>
<comment type="catalytic activity">
    <reaction evidence="11">
        <text>L-saccharopine + NAD(+) + H2O = L-lysine + 2-oxoglutarate + NADH + H(+)</text>
        <dbReference type="Rhea" id="RHEA:12440"/>
        <dbReference type="ChEBI" id="CHEBI:15377"/>
        <dbReference type="ChEBI" id="CHEBI:15378"/>
        <dbReference type="ChEBI" id="CHEBI:16810"/>
        <dbReference type="ChEBI" id="CHEBI:32551"/>
        <dbReference type="ChEBI" id="CHEBI:57540"/>
        <dbReference type="ChEBI" id="CHEBI:57945"/>
        <dbReference type="ChEBI" id="CHEBI:57951"/>
        <dbReference type="EC" id="1.5.1.7"/>
    </reaction>
</comment>
<organism evidence="14 15">
    <name type="scientific">Actinomadura yumaensis</name>
    <dbReference type="NCBI Taxonomy" id="111807"/>
    <lineage>
        <taxon>Bacteria</taxon>
        <taxon>Bacillati</taxon>
        <taxon>Actinomycetota</taxon>
        <taxon>Actinomycetes</taxon>
        <taxon>Streptosporangiales</taxon>
        <taxon>Thermomonosporaceae</taxon>
        <taxon>Actinomadura</taxon>
    </lineage>
</organism>
<dbReference type="Pfam" id="PF05222">
    <property type="entry name" value="AlaDh_PNT_N"/>
    <property type="match status" value="1"/>
</dbReference>
<protein>
    <recommendedName>
        <fullName evidence="5">Saccharopine dehydrogenase [NAD(+), L-lysine-forming]</fullName>
        <ecNumber evidence="4">1.5.1.7</ecNumber>
    </recommendedName>
    <alternativeName>
        <fullName evidence="10">Lysine--2-oxoglutarate reductase</fullName>
    </alternativeName>
</protein>
<keyword evidence="8" id="KW-0520">NAD</keyword>
<dbReference type="InterPro" id="IPR036291">
    <property type="entry name" value="NAD(P)-bd_dom_sf"/>
</dbReference>
<comment type="subunit">
    <text evidence="3">Monomer.</text>
</comment>
<evidence type="ECO:0000256" key="9">
    <source>
        <dbReference type="ARBA" id="ARBA00023157"/>
    </source>
</evidence>
<evidence type="ECO:0000313" key="14">
    <source>
        <dbReference type="EMBL" id="MFC6880368.1"/>
    </source>
</evidence>
<dbReference type="RefSeq" id="WP_160821011.1">
    <property type="nucleotide sequence ID" value="NZ_JBHSXE010000001.1"/>
</dbReference>
<dbReference type="EC" id="1.5.1.7" evidence="4"/>
<evidence type="ECO:0000256" key="3">
    <source>
        <dbReference type="ARBA" id="ARBA00011245"/>
    </source>
</evidence>
<evidence type="ECO:0000256" key="4">
    <source>
        <dbReference type="ARBA" id="ARBA00012847"/>
    </source>
</evidence>
<dbReference type="PIRSF" id="PIRSF018250">
    <property type="entry name" value="Saccharopine_DH_Lys"/>
    <property type="match status" value="1"/>
</dbReference>
<dbReference type="Gene3D" id="3.40.50.720">
    <property type="entry name" value="NAD(P)-binding Rossmann-like Domain"/>
    <property type="match status" value="1"/>
</dbReference>
<comment type="pathway">
    <text evidence="1">Amino-acid biosynthesis; L-lysine biosynthesis via AAA pathway; L-lysine from L-alpha-aminoadipate (fungal route): step 3/3.</text>
</comment>
<dbReference type="InterPro" id="IPR027281">
    <property type="entry name" value="Lys1"/>
</dbReference>